<dbReference type="InterPro" id="IPR006674">
    <property type="entry name" value="HD_domain"/>
</dbReference>
<evidence type="ECO:0000259" key="4">
    <source>
        <dbReference type="PROSITE" id="PS51831"/>
    </source>
</evidence>
<keyword evidence="7" id="KW-1185">Reference proteome</keyword>
<keyword evidence="6" id="KW-0808">Transferase</keyword>
<dbReference type="SUPFAM" id="SSF81301">
    <property type="entry name" value="Nucleotidyltransferase"/>
    <property type="match status" value="1"/>
</dbReference>
<dbReference type="InterPro" id="IPR002912">
    <property type="entry name" value="ACT_dom"/>
</dbReference>
<dbReference type="InterPro" id="IPR012675">
    <property type="entry name" value="Beta-grasp_dom_sf"/>
</dbReference>
<dbReference type="SUPFAM" id="SSF55021">
    <property type="entry name" value="ACT-like"/>
    <property type="match status" value="1"/>
</dbReference>
<dbReference type="PROSITE" id="PS51880">
    <property type="entry name" value="TGS"/>
    <property type="match status" value="1"/>
</dbReference>
<dbReference type="Gene3D" id="3.30.70.260">
    <property type="match status" value="1"/>
</dbReference>
<protein>
    <submittedName>
        <fullName evidence="6">RelA/SpoT family protein</fullName>
        <ecNumber evidence="6">2.7.6.5</ecNumber>
    </submittedName>
</protein>
<sequence>MKSMKRDDQNPPAVTDNTSVSLIAELAGIKEYVDNEAELFMVHKGHEFATEKHKDQKRESGEPYITHLVAVAQILIDFRLDPLSICAALLHDVIEDTATAASEIEQEFGQEVLDLVQGMTKLPKQEFVSGDEHQAENYRKMLFASARDLRIIFIKLADRLHNMRTLKYLPLQKQTRIAKETMEIYAPLANRLGIARMKWELEDLAFRYLDPEIYQNIRKQMTRKRREREKHIEQYRKIIHQKLTEAGIDSEILGRPKHFYSIFQKMKRQNISFDSIYDLAGVRIICNENEDKHCYHALGIIHTMWPPIEGRFKDHIALPKSNMYQSIHTTVIGPKGVPLEIQIRTREMDKIAEVGIAAHWKYKEVGRFVKKYQERFDWLQQLIEWMKELQDPKDFLENFKIDLFPNEIYIFTPKGEVKFLPRGATPIDFAFLIHSDIGVHCVGANVNGKIVPLNYQLQSGDLVSIQTSKKQNPSADWLKFVKTSKARSKIKRTIHDQHRRESIDLGKNILNQEFRKLKRNLNRYLKLHEKDFMDIAKRMGLQDLEDLFAHIGVGKVNAYQITQKLVMPEPKSNETQLKQDESRLEKIVKKAFGLDGALKIDGLDNMLISYAKCCHPVPGDEIIGFITRGRGVSIHTQDCPNIEALKKGGTRLIDVSWHITKKTSFTVHVQVTAQDRKGLFADTTSTITKMNSNILSGQMEVHDYDEEASGIFLLEVKDIQHLNKIIAALHKVKGIIKVTRLRT</sequence>
<dbReference type="InterPro" id="IPR004095">
    <property type="entry name" value="TGS"/>
</dbReference>
<dbReference type="InterPro" id="IPR033655">
    <property type="entry name" value="TGS_RelA/SpoT"/>
</dbReference>
<comment type="caution">
    <text evidence="6">The sequence shown here is derived from an EMBL/GenBank/DDBJ whole genome shotgun (WGS) entry which is preliminary data.</text>
</comment>
<dbReference type="NCBIfam" id="TIGR00691">
    <property type="entry name" value="spoT_relA"/>
    <property type="match status" value="1"/>
</dbReference>
<comment type="function">
    <text evidence="2">In eubacteria ppGpp (guanosine 3'-diphosphate 5'-diphosphate) is a mediator of the stringent response that coordinates a variety of cellular activities in response to changes in nutritional abundance.</text>
</comment>
<dbReference type="GO" id="GO:0008728">
    <property type="term" value="F:GTP diphosphokinase activity"/>
    <property type="evidence" value="ECO:0007669"/>
    <property type="project" value="UniProtKB-EC"/>
</dbReference>
<dbReference type="SMART" id="SM00954">
    <property type="entry name" value="RelA_SpoT"/>
    <property type="match status" value="1"/>
</dbReference>
<dbReference type="PANTHER" id="PTHR21262">
    <property type="entry name" value="GUANOSINE-3',5'-BIS DIPHOSPHATE 3'-PYROPHOSPHOHYDROLASE"/>
    <property type="match status" value="1"/>
</dbReference>
<dbReference type="PANTHER" id="PTHR21262:SF31">
    <property type="entry name" value="GTP PYROPHOSPHOKINASE"/>
    <property type="match status" value="1"/>
</dbReference>
<dbReference type="Gene3D" id="1.10.3210.10">
    <property type="entry name" value="Hypothetical protein af1432"/>
    <property type="match status" value="1"/>
</dbReference>
<gene>
    <name evidence="6" type="ORF">ACFL27_23210</name>
</gene>
<name>A0ABV6Z3U0_UNCC1</name>
<dbReference type="Pfam" id="PF02824">
    <property type="entry name" value="TGS"/>
    <property type="match status" value="1"/>
</dbReference>
<dbReference type="InterPro" id="IPR003607">
    <property type="entry name" value="HD/PDEase_dom"/>
</dbReference>
<evidence type="ECO:0000256" key="2">
    <source>
        <dbReference type="RuleBase" id="RU003847"/>
    </source>
</evidence>
<dbReference type="CDD" id="cd04876">
    <property type="entry name" value="ACT_RelA-SpoT"/>
    <property type="match status" value="1"/>
</dbReference>
<dbReference type="InterPro" id="IPR045865">
    <property type="entry name" value="ACT-like_dom_sf"/>
</dbReference>
<dbReference type="InterPro" id="IPR004811">
    <property type="entry name" value="RelA/Spo_fam"/>
</dbReference>
<dbReference type="EMBL" id="JBHPBY010000427">
    <property type="protein sequence ID" value="MFC1853117.1"/>
    <property type="molecule type" value="Genomic_DNA"/>
</dbReference>
<evidence type="ECO:0000313" key="6">
    <source>
        <dbReference type="EMBL" id="MFC1853117.1"/>
    </source>
</evidence>
<dbReference type="SMART" id="SM00471">
    <property type="entry name" value="HDc"/>
    <property type="match status" value="1"/>
</dbReference>
<evidence type="ECO:0000313" key="7">
    <source>
        <dbReference type="Proteomes" id="UP001594351"/>
    </source>
</evidence>
<comment type="pathway">
    <text evidence="1">Purine metabolism.</text>
</comment>
<dbReference type="SUPFAM" id="SSF81271">
    <property type="entry name" value="TGS-like"/>
    <property type="match status" value="1"/>
</dbReference>
<evidence type="ECO:0000259" key="5">
    <source>
        <dbReference type="PROSITE" id="PS51880"/>
    </source>
</evidence>
<dbReference type="Pfam" id="PF19296">
    <property type="entry name" value="RelA_AH_RIS"/>
    <property type="match status" value="1"/>
</dbReference>
<feature type="domain" description="HD" evidence="4">
    <location>
        <begin position="64"/>
        <end position="163"/>
    </location>
</feature>
<evidence type="ECO:0000259" key="3">
    <source>
        <dbReference type="PROSITE" id="PS51671"/>
    </source>
</evidence>
<dbReference type="Proteomes" id="UP001594351">
    <property type="component" value="Unassembled WGS sequence"/>
</dbReference>
<dbReference type="CDD" id="cd01668">
    <property type="entry name" value="TGS_RSH"/>
    <property type="match status" value="1"/>
</dbReference>
<dbReference type="InterPro" id="IPR043519">
    <property type="entry name" value="NT_sf"/>
</dbReference>
<dbReference type="Pfam" id="PF13328">
    <property type="entry name" value="HD_4"/>
    <property type="match status" value="1"/>
</dbReference>
<dbReference type="Gene3D" id="3.30.460.10">
    <property type="entry name" value="Beta Polymerase, domain 2"/>
    <property type="match status" value="1"/>
</dbReference>
<dbReference type="Pfam" id="PF13291">
    <property type="entry name" value="ACT_4"/>
    <property type="match status" value="1"/>
</dbReference>
<dbReference type="SUPFAM" id="SSF109604">
    <property type="entry name" value="HD-domain/PDEase-like"/>
    <property type="match status" value="1"/>
</dbReference>
<evidence type="ECO:0000256" key="1">
    <source>
        <dbReference type="ARBA" id="ARBA00025704"/>
    </source>
</evidence>
<dbReference type="InterPro" id="IPR012676">
    <property type="entry name" value="TGS-like"/>
</dbReference>
<dbReference type="PROSITE" id="PS51831">
    <property type="entry name" value="HD"/>
    <property type="match status" value="1"/>
</dbReference>
<dbReference type="EC" id="2.7.6.5" evidence="6"/>
<dbReference type="InterPro" id="IPR007685">
    <property type="entry name" value="RelA_SpoT"/>
</dbReference>
<accession>A0ABV6Z3U0</accession>
<reference evidence="6 7" key="1">
    <citation type="submission" date="2024-09" db="EMBL/GenBank/DDBJ databases">
        <title>Laminarin stimulates single cell rates of sulfate reduction while oxygen inhibits transcriptomic activity in coastal marine sediment.</title>
        <authorList>
            <person name="Lindsay M."/>
            <person name="Orcutt B."/>
            <person name="Emerson D."/>
            <person name="Stepanauskas R."/>
            <person name="D'Angelo T."/>
        </authorList>
    </citation>
    <scope>NUCLEOTIDE SEQUENCE [LARGE SCALE GENOMIC DNA]</scope>
    <source>
        <strain evidence="6">SAG AM-311-K15</strain>
    </source>
</reference>
<dbReference type="Gene3D" id="3.10.20.30">
    <property type="match status" value="1"/>
</dbReference>
<dbReference type="PROSITE" id="PS51671">
    <property type="entry name" value="ACT"/>
    <property type="match status" value="1"/>
</dbReference>
<dbReference type="CDD" id="cd00077">
    <property type="entry name" value="HDc"/>
    <property type="match status" value="1"/>
</dbReference>
<dbReference type="Pfam" id="PF04607">
    <property type="entry name" value="RelA_SpoT"/>
    <property type="match status" value="1"/>
</dbReference>
<feature type="domain" description="ACT" evidence="3">
    <location>
        <begin position="668"/>
        <end position="743"/>
    </location>
</feature>
<dbReference type="CDD" id="cd05399">
    <property type="entry name" value="NT_Rel-Spo_like"/>
    <property type="match status" value="1"/>
</dbReference>
<proteinExistence type="inferred from homology"/>
<comment type="similarity">
    <text evidence="2">Belongs to the relA/spoT family.</text>
</comment>
<organism evidence="6 7">
    <name type="scientific">candidate division CSSED10-310 bacterium</name>
    <dbReference type="NCBI Taxonomy" id="2855610"/>
    <lineage>
        <taxon>Bacteria</taxon>
        <taxon>Bacteria division CSSED10-310</taxon>
    </lineage>
</organism>
<feature type="domain" description="TGS" evidence="5">
    <location>
        <begin position="406"/>
        <end position="467"/>
    </location>
</feature>
<dbReference type="InterPro" id="IPR045600">
    <property type="entry name" value="RelA/SpoT_AH_RIS"/>
</dbReference>